<dbReference type="AlphaFoldDB" id="A0A3P7RWN0"/>
<organism evidence="1 2">
    <name type="scientific">Rodentolepis nana</name>
    <name type="common">Dwarf tapeworm</name>
    <name type="synonym">Hymenolepis nana</name>
    <dbReference type="NCBI Taxonomy" id="102285"/>
    <lineage>
        <taxon>Eukaryota</taxon>
        <taxon>Metazoa</taxon>
        <taxon>Spiralia</taxon>
        <taxon>Lophotrochozoa</taxon>
        <taxon>Platyhelminthes</taxon>
        <taxon>Cestoda</taxon>
        <taxon>Eucestoda</taxon>
        <taxon>Cyclophyllidea</taxon>
        <taxon>Hymenolepididae</taxon>
        <taxon>Rodentolepis</taxon>
    </lineage>
</organism>
<proteinExistence type="predicted"/>
<accession>A0A3P7RWN0</accession>
<evidence type="ECO:0000313" key="2">
    <source>
        <dbReference type="Proteomes" id="UP000278807"/>
    </source>
</evidence>
<sequence length="92" mass="9947">MRPATQWALYKDLQQLDMTVESSAVDQAEFLEVDVMTGRLTLKPKTGQSAHAVFAMTVSQAQIPISLANPILNSRHSEGPSLAEAPRGLGQV</sequence>
<dbReference type="Proteomes" id="UP000278807">
    <property type="component" value="Unassembled WGS sequence"/>
</dbReference>
<dbReference type="EMBL" id="UZAE01004415">
    <property type="protein sequence ID" value="VDO01180.1"/>
    <property type="molecule type" value="Genomic_DNA"/>
</dbReference>
<reference evidence="1 2" key="1">
    <citation type="submission" date="2018-11" db="EMBL/GenBank/DDBJ databases">
        <authorList>
            <consortium name="Pathogen Informatics"/>
        </authorList>
    </citation>
    <scope>NUCLEOTIDE SEQUENCE [LARGE SCALE GENOMIC DNA]</scope>
</reference>
<evidence type="ECO:0000313" key="1">
    <source>
        <dbReference type="EMBL" id="VDO01180.1"/>
    </source>
</evidence>
<name>A0A3P7RWN0_RODNA</name>
<keyword evidence="2" id="KW-1185">Reference proteome</keyword>
<protein>
    <submittedName>
        <fullName evidence="1">Uncharacterized protein</fullName>
    </submittedName>
</protein>
<gene>
    <name evidence="1" type="ORF">HNAJ_LOCUS5320</name>
</gene>